<gene>
    <name evidence="6" type="ORF">M997_2162</name>
</gene>
<organism evidence="6 7">
    <name type="scientific">Proteus hauseri ATCC 700826</name>
    <dbReference type="NCBI Taxonomy" id="1354271"/>
    <lineage>
        <taxon>Bacteria</taxon>
        <taxon>Pseudomonadati</taxon>
        <taxon>Pseudomonadota</taxon>
        <taxon>Gammaproteobacteria</taxon>
        <taxon>Enterobacterales</taxon>
        <taxon>Morganellaceae</taxon>
        <taxon>Proteus</taxon>
    </lineage>
</organism>
<dbReference type="Pfam" id="PF00419">
    <property type="entry name" value="Fimbrial"/>
    <property type="match status" value="1"/>
</dbReference>
<evidence type="ECO:0000256" key="3">
    <source>
        <dbReference type="ARBA" id="ARBA00022729"/>
    </source>
</evidence>
<accession>A0AAJ3HSH2</accession>
<evidence type="ECO:0000256" key="4">
    <source>
        <dbReference type="ARBA" id="ARBA00023263"/>
    </source>
</evidence>
<protein>
    <submittedName>
        <fullName evidence="6">Type 1 fimbrae adaptor subunit</fullName>
    </submittedName>
</protein>
<dbReference type="InterPro" id="IPR008966">
    <property type="entry name" value="Adhesion_dom_sf"/>
</dbReference>
<comment type="subcellular location">
    <subcellularLocation>
        <location evidence="1">Fimbrium</location>
    </subcellularLocation>
</comment>
<keyword evidence="3" id="KW-0732">Signal</keyword>
<dbReference type="SUPFAM" id="SSF49401">
    <property type="entry name" value="Bacterial adhesins"/>
    <property type="match status" value="1"/>
</dbReference>
<dbReference type="PANTHER" id="PTHR33420:SF3">
    <property type="entry name" value="FIMBRIAL SUBUNIT ELFA"/>
    <property type="match status" value="1"/>
</dbReference>
<evidence type="ECO:0000313" key="7">
    <source>
        <dbReference type="Proteomes" id="UP000078250"/>
    </source>
</evidence>
<dbReference type="AlphaFoldDB" id="A0AAJ3HSH2"/>
<dbReference type="PANTHER" id="PTHR33420">
    <property type="entry name" value="FIMBRIAL SUBUNIT ELFA-RELATED"/>
    <property type="match status" value="1"/>
</dbReference>
<dbReference type="InterPro" id="IPR036937">
    <property type="entry name" value="Adhesion_dom_fimbrial_sf"/>
</dbReference>
<keyword evidence="4" id="KW-0281">Fimbrium</keyword>
<proteinExistence type="inferred from homology"/>
<dbReference type="GO" id="GO:0009289">
    <property type="term" value="C:pilus"/>
    <property type="evidence" value="ECO:0007669"/>
    <property type="project" value="UniProtKB-SubCell"/>
</dbReference>
<keyword evidence="7" id="KW-1185">Reference proteome</keyword>
<dbReference type="Proteomes" id="UP000078250">
    <property type="component" value="Unassembled WGS sequence"/>
</dbReference>
<dbReference type="InterPro" id="IPR050263">
    <property type="entry name" value="Bact_Fimbrial_Adh_Pro"/>
</dbReference>
<reference evidence="6 7" key="1">
    <citation type="submission" date="2016-04" db="EMBL/GenBank/DDBJ databases">
        <title>ATOL: Assembling a taxonomically balanced genome-scale reconstruction of the evolutionary history of the Enterobacteriaceae.</title>
        <authorList>
            <person name="Plunkett G.III."/>
            <person name="Neeno-Eckwall E.C."/>
            <person name="Glasner J.D."/>
            <person name="Perna N.T."/>
        </authorList>
    </citation>
    <scope>NUCLEOTIDE SEQUENCE [LARGE SCALE GENOMIC DNA]</scope>
    <source>
        <strain evidence="6 7">ATCC 700826</strain>
    </source>
</reference>
<dbReference type="EMBL" id="LXEV01000023">
    <property type="protein sequence ID" value="OAT46680.1"/>
    <property type="molecule type" value="Genomic_DNA"/>
</dbReference>
<evidence type="ECO:0000256" key="2">
    <source>
        <dbReference type="ARBA" id="ARBA00006671"/>
    </source>
</evidence>
<sequence length="164" mass="17645">MGYSISLIQGAKADLANTNIVIKANIVANTCRVSPDSINQFVDLGVWATKNFKQKESTEPVKFTLNLTDCSVTTTGVKVTFNGEIDGQDNTLFKLTENDSAKNIAIAILDKNKDKLLPGQSSILYPVGTNNNLALDFYAQYTATGQIVTGGSANGEVLFALEYL</sequence>
<name>A0AAJ3HSH2_PROHU</name>
<evidence type="ECO:0000313" key="6">
    <source>
        <dbReference type="EMBL" id="OAT46680.1"/>
    </source>
</evidence>
<dbReference type="GO" id="GO:0043709">
    <property type="term" value="P:cell adhesion involved in single-species biofilm formation"/>
    <property type="evidence" value="ECO:0007669"/>
    <property type="project" value="TreeGrafter"/>
</dbReference>
<evidence type="ECO:0000256" key="1">
    <source>
        <dbReference type="ARBA" id="ARBA00004561"/>
    </source>
</evidence>
<comment type="caution">
    <text evidence="6">The sequence shown here is derived from an EMBL/GenBank/DDBJ whole genome shotgun (WGS) entry which is preliminary data.</text>
</comment>
<dbReference type="Gene3D" id="2.60.40.1090">
    <property type="entry name" value="Fimbrial-type adhesion domain"/>
    <property type="match status" value="1"/>
</dbReference>
<dbReference type="InterPro" id="IPR000259">
    <property type="entry name" value="Adhesion_dom_fimbrial"/>
</dbReference>
<feature type="domain" description="Fimbrial-type adhesion" evidence="5">
    <location>
        <begin position="21"/>
        <end position="163"/>
    </location>
</feature>
<comment type="similarity">
    <text evidence="2">Belongs to the fimbrial protein family.</text>
</comment>
<evidence type="ECO:0000259" key="5">
    <source>
        <dbReference type="Pfam" id="PF00419"/>
    </source>
</evidence>